<feature type="compositionally biased region" description="Low complexity" evidence="1">
    <location>
        <begin position="205"/>
        <end position="224"/>
    </location>
</feature>
<sequence>MFCLEMALPVNQLHVEREECLMCWTAYRESGRMSEVAVVLNQNAFQYIRKVAEDAKMKLIQAATSKKLVLENCKNNIQPMAREAGPRNVLRMHGCLRLESFTKLSEKVRKVPLSMIDVILARFPTVDSDTRVKRQSSKPGSTNTLCNCTLNVTLLSMVRPVSICGVELLLWTSDPMGEVVQGEKVVTPQAKQTHPKGEPAQQRMQTPALQQPAQSAAAQTKSIV</sequence>
<proteinExistence type="predicted"/>
<evidence type="ECO:0000256" key="1">
    <source>
        <dbReference type="SAM" id="MobiDB-lite"/>
    </source>
</evidence>
<feature type="region of interest" description="Disordered" evidence="1">
    <location>
        <begin position="187"/>
        <end position="224"/>
    </location>
</feature>
<dbReference type="AlphaFoldDB" id="A0A2I0U4C5"/>
<reference evidence="3" key="2">
    <citation type="submission" date="2017-12" db="EMBL/GenBank/DDBJ databases">
        <title>Genome sequence of the Bar-tailed Godwit (Limosa lapponica baueri).</title>
        <authorList>
            <person name="Lima N.C.B."/>
            <person name="Parody-Merino A.M."/>
            <person name="Battley P.F."/>
            <person name="Fidler A.E."/>
            <person name="Prosdocimi F."/>
        </authorList>
    </citation>
    <scope>NUCLEOTIDE SEQUENCE [LARGE SCALE GENOMIC DNA]</scope>
</reference>
<evidence type="ECO:0000313" key="3">
    <source>
        <dbReference type="Proteomes" id="UP000233556"/>
    </source>
</evidence>
<name>A0A2I0U4C5_LIMLA</name>
<organism evidence="2 3">
    <name type="scientific">Limosa lapponica baueri</name>
    <dbReference type="NCBI Taxonomy" id="1758121"/>
    <lineage>
        <taxon>Eukaryota</taxon>
        <taxon>Metazoa</taxon>
        <taxon>Chordata</taxon>
        <taxon>Craniata</taxon>
        <taxon>Vertebrata</taxon>
        <taxon>Euteleostomi</taxon>
        <taxon>Archelosauria</taxon>
        <taxon>Archosauria</taxon>
        <taxon>Dinosauria</taxon>
        <taxon>Saurischia</taxon>
        <taxon>Theropoda</taxon>
        <taxon>Coelurosauria</taxon>
        <taxon>Aves</taxon>
        <taxon>Neognathae</taxon>
        <taxon>Neoaves</taxon>
        <taxon>Charadriiformes</taxon>
        <taxon>Scolopacidae</taxon>
        <taxon>Limosa</taxon>
    </lineage>
</organism>
<reference evidence="3" key="1">
    <citation type="submission" date="2017-11" db="EMBL/GenBank/DDBJ databases">
        <authorList>
            <person name="Lima N.C."/>
            <person name="Parody-Merino A.M."/>
            <person name="Battley P.F."/>
            <person name="Fidler A.E."/>
            <person name="Prosdocimi F."/>
        </authorList>
    </citation>
    <scope>NUCLEOTIDE SEQUENCE [LARGE SCALE GENOMIC DNA]</scope>
</reference>
<dbReference type="Proteomes" id="UP000233556">
    <property type="component" value="Unassembled WGS sequence"/>
</dbReference>
<accession>A0A2I0U4C5</accession>
<evidence type="ECO:0000313" key="2">
    <source>
        <dbReference type="EMBL" id="PKU40879.1"/>
    </source>
</evidence>
<protein>
    <submittedName>
        <fullName evidence="2">Uncharacterized protein</fullName>
    </submittedName>
</protein>
<keyword evidence="3" id="KW-1185">Reference proteome</keyword>
<gene>
    <name evidence="2" type="ORF">llap_8808</name>
</gene>
<dbReference type="EMBL" id="KZ506193">
    <property type="protein sequence ID" value="PKU40879.1"/>
    <property type="molecule type" value="Genomic_DNA"/>
</dbReference>